<keyword evidence="3" id="KW-1185">Reference proteome</keyword>
<reference evidence="2 3" key="1">
    <citation type="submission" date="2022-03" db="EMBL/GenBank/DDBJ databases">
        <authorList>
            <person name="Brunel B."/>
        </authorList>
    </citation>
    <scope>NUCLEOTIDE SEQUENCE [LARGE SCALE GENOMIC DNA]</scope>
    <source>
        <strain evidence="2">STM5069sample</strain>
    </source>
</reference>
<organism evidence="2 3">
    <name type="scientific">Mesorhizobium escarrei</name>
    <dbReference type="NCBI Taxonomy" id="666018"/>
    <lineage>
        <taxon>Bacteria</taxon>
        <taxon>Pseudomonadati</taxon>
        <taxon>Pseudomonadota</taxon>
        <taxon>Alphaproteobacteria</taxon>
        <taxon>Hyphomicrobiales</taxon>
        <taxon>Phyllobacteriaceae</taxon>
        <taxon>Mesorhizobium</taxon>
    </lineage>
</organism>
<comment type="caution">
    <text evidence="2">The sequence shown here is derived from an EMBL/GenBank/DDBJ whole genome shotgun (WGS) entry which is preliminary data.</text>
</comment>
<gene>
    <name evidence="2" type="ORF">MES5069_250117</name>
</gene>
<evidence type="ECO:0000313" key="3">
    <source>
        <dbReference type="Proteomes" id="UP001153050"/>
    </source>
</evidence>
<dbReference type="Proteomes" id="UP001153050">
    <property type="component" value="Unassembled WGS sequence"/>
</dbReference>
<feature type="region of interest" description="Disordered" evidence="1">
    <location>
        <begin position="60"/>
        <end position="87"/>
    </location>
</feature>
<name>A0ABN8JTT3_9HYPH</name>
<protein>
    <recommendedName>
        <fullName evidence="4">Transposase</fullName>
    </recommendedName>
</protein>
<evidence type="ECO:0000256" key="1">
    <source>
        <dbReference type="SAM" id="MobiDB-lite"/>
    </source>
</evidence>
<sequence>MVEKYGDPDRNRTCDLQIRNLPLYPTELRDHAARHIAASDRFAKSALHPINRVFDNGLKHGRREASAHNSKLHPRHPRLNPACGPQR</sequence>
<evidence type="ECO:0008006" key="4">
    <source>
        <dbReference type="Google" id="ProtNLM"/>
    </source>
</evidence>
<dbReference type="EMBL" id="CAKXZT010000119">
    <property type="protein sequence ID" value="CAH2400351.1"/>
    <property type="molecule type" value="Genomic_DNA"/>
</dbReference>
<evidence type="ECO:0000313" key="2">
    <source>
        <dbReference type="EMBL" id="CAH2400351.1"/>
    </source>
</evidence>
<proteinExistence type="predicted"/>
<accession>A0ABN8JTT3</accession>